<feature type="transmembrane region" description="Helical" evidence="7">
    <location>
        <begin position="398"/>
        <end position="420"/>
    </location>
</feature>
<evidence type="ECO:0000256" key="8">
    <source>
        <dbReference type="SAM" id="SignalP"/>
    </source>
</evidence>
<protein>
    <recommendedName>
        <fullName evidence="9">GOST seven transmembrane domain-containing protein</fullName>
    </recommendedName>
</protein>
<feature type="domain" description="GOST seven transmembrane" evidence="9">
    <location>
        <begin position="260"/>
        <end position="504"/>
    </location>
</feature>
<dbReference type="Proteomes" id="UP001461498">
    <property type="component" value="Unassembled WGS sequence"/>
</dbReference>
<keyword evidence="5 7" id="KW-0472">Membrane</keyword>
<gene>
    <name evidence="10" type="ORF">O3M35_002109</name>
</gene>
<dbReference type="GO" id="GO:0016020">
    <property type="term" value="C:membrane"/>
    <property type="evidence" value="ECO:0007669"/>
    <property type="project" value="UniProtKB-SubCell"/>
</dbReference>
<comment type="subcellular location">
    <subcellularLocation>
        <location evidence="1">Membrane</location>
        <topology evidence="1">Multi-pass membrane protein</topology>
    </subcellularLocation>
</comment>
<dbReference type="PANTHER" id="PTHR21229:SF2">
    <property type="entry name" value="RE59932P"/>
    <property type="match status" value="1"/>
</dbReference>
<feature type="transmembrane region" description="Helical" evidence="7">
    <location>
        <begin position="330"/>
        <end position="356"/>
    </location>
</feature>
<comment type="caution">
    <text evidence="10">The sequence shown here is derived from an EMBL/GenBank/DDBJ whole genome shotgun (WGS) entry which is preliminary data.</text>
</comment>
<proteinExistence type="predicted"/>
<dbReference type="InterPro" id="IPR053937">
    <property type="entry name" value="GOST_TM"/>
</dbReference>
<evidence type="ECO:0000256" key="2">
    <source>
        <dbReference type="ARBA" id="ARBA00022692"/>
    </source>
</evidence>
<feature type="compositionally biased region" description="Basic and acidic residues" evidence="6">
    <location>
        <begin position="550"/>
        <end position="559"/>
    </location>
</feature>
<feature type="chain" id="PRO_5043385108" description="GOST seven transmembrane domain-containing protein" evidence="8">
    <location>
        <begin position="22"/>
        <end position="559"/>
    </location>
</feature>
<dbReference type="Pfam" id="PF06814">
    <property type="entry name" value="GOST_TM"/>
    <property type="match status" value="1"/>
</dbReference>
<reference evidence="10 11" key="1">
    <citation type="submission" date="2022-12" db="EMBL/GenBank/DDBJ databases">
        <title>Chromosome-level genome assembly of true bugs.</title>
        <authorList>
            <person name="Ma L."/>
            <person name="Li H."/>
        </authorList>
    </citation>
    <scope>NUCLEOTIDE SEQUENCE [LARGE SCALE GENOMIC DNA]</scope>
    <source>
        <strain evidence="10">Lab_2022b</strain>
    </source>
</reference>
<keyword evidence="3 8" id="KW-0732">Signal</keyword>
<dbReference type="PANTHER" id="PTHR21229">
    <property type="entry name" value="LUNG SEVEN TRANSMEMBRANE RECEPTOR"/>
    <property type="match status" value="1"/>
</dbReference>
<feature type="transmembrane region" description="Helical" evidence="7">
    <location>
        <begin position="296"/>
        <end position="318"/>
    </location>
</feature>
<keyword evidence="11" id="KW-1185">Reference proteome</keyword>
<dbReference type="GO" id="GO:0005794">
    <property type="term" value="C:Golgi apparatus"/>
    <property type="evidence" value="ECO:0007669"/>
    <property type="project" value="TreeGrafter"/>
</dbReference>
<feature type="transmembrane region" description="Helical" evidence="7">
    <location>
        <begin position="448"/>
        <end position="468"/>
    </location>
</feature>
<dbReference type="EMBL" id="JAPXFL010000010">
    <property type="protein sequence ID" value="KAK9500952.1"/>
    <property type="molecule type" value="Genomic_DNA"/>
</dbReference>
<evidence type="ECO:0000256" key="1">
    <source>
        <dbReference type="ARBA" id="ARBA00004141"/>
    </source>
</evidence>
<feature type="transmembrane region" description="Helical" evidence="7">
    <location>
        <begin position="263"/>
        <end position="284"/>
    </location>
</feature>
<feature type="transmembrane region" description="Helical" evidence="7">
    <location>
        <begin position="368"/>
        <end position="386"/>
    </location>
</feature>
<dbReference type="AlphaFoldDB" id="A0AAW1CWF6"/>
<keyword evidence="4 7" id="KW-1133">Transmembrane helix</keyword>
<evidence type="ECO:0000256" key="4">
    <source>
        <dbReference type="ARBA" id="ARBA00022989"/>
    </source>
</evidence>
<evidence type="ECO:0000256" key="7">
    <source>
        <dbReference type="SAM" id="Phobius"/>
    </source>
</evidence>
<feature type="signal peptide" evidence="8">
    <location>
        <begin position="1"/>
        <end position="21"/>
    </location>
</feature>
<feature type="region of interest" description="Disordered" evidence="6">
    <location>
        <begin position="535"/>
        <end position="559"/>
    </location>
</feature>
<evidence type="ECO:0000256" key="3">
    <source>
        <dbReference type="ARBA" id="ARBA00022729"/>
    </source>
</evidence>
<sequence>MGSKIPPWLWFFIALFCLVQSRIHKLSIKGDSRKYIALSTFGFYKGGILDVKLYNFHADNWKDDDVFGFSLDRTLNDAMNPYLDAHTEQCLLEDYAGQVSSNTAAILFIMDRKNDVLLVNSSQDLNLHIYRNQTLLPVLRPKRDSFSDHLLLSAPSVPTESHTSFGTDSIINEFKRGIFRRKRTLDTMASQPRTIPLVKNKQGYYNTNFVIFVASEKEEGLYNLYFHSCPNYGQRTVSVDFSIEIEEKNKSNYLSAGEMPLPALYFMMSILFFLSGCFWVFILVKSKHAVYKIHYLMAALVYLKSLSLLFHAINFHFIETKGEHVAAWAILYYIAHLLKGSVLFITIVLIGTGWTFIKHLLSERDKKIFMIVIPLQVLANVVKIIIEESEEGDVEHKTWLDVFMLVDLLCCGAILFPVVWSIRYLQEAAFTDGKAAIVLRKLKLFRHFYIMIVCYIYFTRIIVYLLQMTVSFQYEWLDEMFREMVTYVFFVLTGYKFRPASANPYFQLDQDEDDSVDIVVSQCGVTEGISKLSRLNNEQGEEDTENLLVSKRESSHEYD</sequence>
<evidence type="ECO:0000313" key="10">
    <source>
        <dbReference type="EMBL" id="KAK9500952.1"/>
    </source>
</evidence>
<accession>A0AAW1CWF6</accession>
<evidence type="ECO:0000313" key="11">
    <source>
        <dbReference type="Proteomes" id="UP001461498"/>
    </source>
</evidence>
<evidence type="ECO:0000259" key="9">
    <source>
        <dbReference type="Pfam" id="PF06814"/>
    </source>
</evidence>
<evidence type="ECO:0000256" key="5">
    <source>
        <dbReference type="ARBA" id="ARBA00023136"/>
    </source>
</evidence>
<evidence type="ECO:0000256" key="6">
    <source>
        <dbReference type="SAM" id="MobiDB-lite"/>
    </source>
</evidence>
<keyword evidence="2 7" id="KW-0812">Transmembrane</keyword>
<dbReference type="InterPro" id="IPR009637">
    <property type="entry name" value="GPR107/GPR108-like"/>
</dbReference>
<name>A0AAW1CWF6_9HEMI</name>
<organism evidence="10 11">
    <name type="scientific">Rhynocoris fuscipes</name>
    <dbReference type="NCBI Taxonomy" id="488301"/>
    <lineage>
        <taxon>Eukaryota</taxon>
        <taxon>Metazoa</taxon>
        <taxon>Ecdysozoa</taxon>
        <taxon>Arthropoda</taxon>
        <taxon>Hexapoda</taxon>
        <taxon>Insecta</taxon>
        <taxon>Pterygota</taxon>
        <taxon>Neoptera</taxon>
        <taxon>Paraneoptera</taxon>
        <taxon>Hemiptera</taxon>
        <taxon>Heteroptera</taxon>
        <taxon>Panheteroptera</taxon>
        <taxon>Cimicomorpha</taxon>
        <taxon>Reduviidae</taxon>
        <taxon>Harpactorinae</taxon>
        <taxon>Harpactorini</taxon>
        <taxon>Rhynocoris</taxon>
    </lineage>
</organism>